<proteinExistence type="predicted"/>
<keyword evidence="3" id="KW-1185">Reference proteome</keyword>
<feature type="region of interest" description="Disordered" evidence="1">
    <location>
        <begin position="1"/>
        <end position="42"/>
    </location>
</feature>
<reference evidence="3" key="1">
    <citation type="journal article" date="2019" name="Int. J. Syst. Evol. Microbiol.">
        <title>The Global Catalogue of Microorganisms (GCM) 10K type strain sequencing project: providing services to taxonomists for standard genome sequencing and annotation.</title>
        <authorList>
            <consortium name="The Broad Institute Genomics Platform"/>
            <consortium name="The Broad Institute Genome Sequencing Center for Infectious Disease"/>
            <person name="Wu L."/>
            <person name="Ma J."/>
        </authorList>
    </citation>
    <scope>NUCLEOTIDE SEQUENCE [LARGE SCALE GENOMIC DNA]</scope>
    <source>
        <strain evidence="3">CGMCC 1.12778</strain>
    </source>
</reference>
<dbReference type="EMBL" id="BMFW01000007">
    <property type="protein sequence ID" value="GGH95041.1"/>
    <property type="molecule type" value="Genomic_DNA"/>
</dbReference>
<evidence type="ECO:0000313" key="2">
    <source>
        <dbReference type="EMBL" id="GGH95041.1"/>
    </source>
</evidence>
<sequence length="106" mass="12385">MTGENTRNSRGGPGLCRDPPGGLADRHAGRRHQHRRIQYDGDRHHGFDGDRFVRHRFVRVGYHGDGNIRFLQHVGHLWHLGLHRILKLLRVLKLFRVHGDLCLRHL</sequence>
<accession>A0ABQ2APC9</accession>
<dbReference type="Proteomes" id="UP000643279">
    <property type="component" value="Unassembled WGS sequence"/>
</dbReference>
<protein>
    <submittedName>
        <fullName evidence="2">Uncharacterized protein</fullName>
    </submittedName>
</protein>
<evidence type="ECO:0000256" key="1">
    <source>
        <dbReference type="SAM" id="MobiDB-lite"/>
    </source>
</evidence>
<name>A0ABQ2APC9_9MICC</name>
<comment type="caution">
    <text evidence="2">The sequence shown here is derived from an EMBL/GenBank/DDBJ whole genome shotgun (WGS) entry which is preliminary data.</text>
</comment>
<organism evidence="2 3">
    <name type="scientific">Arthrobacter liuii</name>
    <dbReference type="NCBI Taxonomy" id="1476996"/>
    <lineage>
        <taxon>Bacteria</taxon>
        <taxon>Bacillati</taxon>
        <taxon>Actinomycetota</taxon>
        <taxon>Actinomycetes</taxon>
        <taxon>Micrococcales</taxon>
        <taxon>Micrococcaceae</taxon>
        <taxon>Arthrobacter</taxon>
    </lineage>
</organism>
<gene>
    <name evidence="2" type="ORF">GCM10007170_19640</name>
</gene>
<evidence type="ECO:0000313" key="3">
    <source>
        <dbReference type="Proteomes" id="UP000643279"/>
    </source>
</evidence>